<evidence type="ECO:0000259" key="1">
    <source>
        <dbReference type="PROSITE" id="PS50994"/>
    </source>
</evidence>
<dbReference type="EMBL" id="CP025096">
    <property type="protein sequence ID" value="AUD06147.1"/>
    <property type="molecule type" value="Genomic_DNA"/>
</dbReference>
<dbReference type="AlphaFoldDB" id="A0A2K8Z8E8"/>
<dbReference type="RefSeq" id="WP_100992697.1">
    <property type="nucleotide sequence ID" value="NZ_CP025096.1"/>
</dbReference>
<keyword evidence="3" id="KW-1185">Reference proteome</keyword>
<reference evidence="2 3" key="1">
    <citation type="submission" date="2017-11" db="EMBL/GenBank/DDBJ databases">
        <title>Taxonomic description and genome sequences of Spirosoma HA7 sp. nov., isolated from pollen microhabitat of Corylus avellana.</title>
        <authorList>
            <person name="Ambika Manirajan B."/>
            <person name="Suarez C."/>
            <person name="Ratering S."/>
            <person name="Geissler-Plaum R."/>
            <person name="Cardinale M."/>
            <person name="Sylvia S."/>
        </authorList>
    </citation>
    <scope>NUCLEOTIDE SEQUENCE [LARGE SCALE GENOMIC DNA]</scope>
    <source>
        <strain evidence="2 3">HA7</strain>
    </source>
</reference>
<dbReference type="Pfam" id="PF13683">
    <property type="entry name" value="rve_3"/>
    <property type="match status" value="1"/>
</dbReference>
<evidence type="ECO:0000313" key="3">
    <source>
        <dbReference type="Proteomes" id="UP000232883"/>
    </source>
</evidence>
<dbReference type="Proteomes" id="UP000232883">
    <property type="component" value="Chromosome"/>
</dbReference>
<dbReference type="KEGG" id="spir:CWM47_32460"/>
<protein>
    <recommendedName>
        <fullName evidence="1">Integrase catalytic domain-containing protein</fullName>
    </recommendedName>
</protein>
<sequence length="168" mass="19571">MANLSQTNLPDCWIFDRALFKWQRKTYVIVGVMDLRSRKLLTWDLLRPLKPKPTAAVLTSAMSTYGKPPALVVGIDPVFKSPDVQAIYAQAEVWPVNLRQGKASVSIFIRSLWRNLEWEGLSWRELPDEPSFRQVVADWLMHYNSDRPHQALGYEVPDERWRSARYQL</sequence>
<feature type="domain" description="Integrase catalytic" evidence="1">
    <location>
        <begin position="6"/>
        <end position="165"/>
    </location>
</feature>
<dbReference type="InterPro" id="IPR012337">
    <property type="entry name" value="RNaseH-like_sf"/>
</dbReference>
<organism evidence="2 3">
    <name type="scientific">Spirosoma pollinicola</name>
    <dbReference type="NCBI Taxonomy" id="2057025"/>
    <lineage>
        <taxon>Bacteria</taxon>
        <taxon>Pseudomonadati</taxon>
        <taxon>Bacteroidota</taxon>
        <taxon>Cytophagia</taxon>
        <taxon>Cytophagales</taxon>
        <taxon>Cytophagaceae</taxon>
        <taxon>Spirosoma</taxon>
    </lineage>
</organism>
<dbReference type="OrthoDB" id="9815231at2"/>
<gene>
    <name evidence="2" type="ORF">CWM47_32460</name>
</gene>
<evidence type="ECO:0000313" key="2">
    <source>
        <dbReference type="EMBL" id="AUD06147.1"/>
    </source>
</evidence>
<accession>A0A2K8Z8E8</accession>
<dbReference type="GO" id="GO:0015074">
    <property type="term" value="P:DNA integration"/>
    <property type="evidence" value="ECO:0007669"/>
    <property type="project" value="InterPro"/>
</dbReference>
<proteinExistence type="predicted"/>
<dbReference type="PROSITE" id="PS50994">
    <property type="entry name" value="INTEGRASE"/>
    <property type="match status" value="1"/>
</dbReference>
<dbReference type="SUPFAM" id="SSF53098">
    <property type="entry name" value="Ribonuclease H-like"/>
    <property type="match status" value="1"/>
</dbReference>
<name>A0A2K8Z8E8_9BACT</name>
<dbReference type="InterPro" id="IPR001584">
    <property type="entry name" value="Integrase_cat-core"/>
</dbReference>